<dbReference type="PANTHER" id="PTHR36558:SF1">
    <property type="entry name" value="RESTRICTION ENDONUCLEASE DOMAIN-CONTAINING PROTEIN-RELATED"/>
    <property type="match status" value="1"/>
</dbReference>
<dbReference type="Gene3D" id="3.90.1570.10">
    <property type="entry name" value="tt1808, chain A"/>
    <property type="match status" value="1"/>
</dbReference>
<comment type="caution">
    <text evidence="2">The sequence shown here is derived from an EMBL/GenBank/DDBJ whole genome shotgun (WGS) entry which is preliminary data.</text>
</comment>
<evidence type="ECO:0000313" key="2">
    <source>
        <dbReference type="EMBL" id="MCD2422935.1"/>
    </source>
</evidence>
<keyword evidence="2" id="KW-0378">Hydrolase</keyword>
<dbReference type="CDD" id="cd06260">
    <property type="entry name" value="DUF820-like"/>
    <property type="match status" value="1"/>
</dbReference>
<sequence>MAYAQKILPHYTYDDWVHWEGRWELIDGIPIAMSPMPQPRHQRVAAEIRYAFMNTLKATSCQRCHSYDPLDYKIAEDTILVPDVLIVCGEIFKPYLDFAPALVVEVLSPATALRDRHTKYELYEQQKVPFYLIADPEKETLEIYQLINELYELQPATGAFTFNLEKDCNIDVDFTKIWS</sequence>
<organism evidence="2 3">
    <name type="scientific">Niabella pedocola</name>
    <dbReference type="NCBI Taxonomy" id="1752077"/>
    <lineage>
        <taxon>Bacteria</taxon>
        <taxon>Pseudomonadati</taxon>
        <taxon>Bacteroidota</taxon>
        <taxon>Chitinophagia</taxon>
        <taxon>Chitinophagales</taxon>
        <taxon>Chitinophagaceae</taxon>
        <taxon>Niabella</taxon>
    </lineage>
</organism>
<dbReference type="SUPFAM" id="SSF52980">
    <property type="entry name" value="Restriction endonuclease-like"/>
    <property type="match status" value="1"/>
</dbReference>
<dbReference type="EMBL" id="JAJNEC010000005">
    <property type="protein sequence ID" value="MCD2422935.1"/>
    <property type="molecule type" value="Genomic_DNA"/>
</dbReference>
<feature type="domain" description="Putative restriction endonuclease" evidence="1">
    <location>
        <begin position="14"/>
        <end position="156"/>
    </location>
</feature>
<dbReference type="Pfam" id="PF05685">
    <property type="entry name" value="Uma2"/>
    <property type="match status" value="1"/>
</dbReference>
<dbReference type="InterPro" id="IPR011335">
    <property type="entry name" value="Restrct_endonuc-II-like"/>
</dbReference>
<accession>A0ABS8PQ19</accession>
<dbReference type="PANTHER" id="PTHR36558">
    <property type="entry name" value="GLR1098 PROTEIN"/>
    <property type="match status" value="1"/>
</dbReference>
<evidence type="ECO:0000313" key="3">
    <source>
        <dbReference type="Proteomes" id="UP001199816"/>
    </source>
</evidence>
<keyword evidence="3" id="KW-1185">Reference proteome</keyword>
<dbReference type="InterPro" id="IPR008538">
    <property type="entry name" value="Uma2"/>
</dbReference>
<gene>
    <name evidence="2" type="ORF">LQ567_09195</name>
</gene>
<proteinExistence type="predicted"/>
<evidence type="ECO:0000259" key="1">
    <source>
        <dbReference type="Pfam" id="PF05685"/>
    </source>
</evidence>
<dbReference type="RefSeq" id="WP_231004206.1">
    <property type="nucleotide sequence ID" value="NZ_JAJNEC010000005.1"/>
</dbReference>
<name>A0ABS8PQ19_9BACT</name>
<dbReference type="GO" id="GO:0004519">
    <property type="term" value="F:endonuclease activity"/>
    <property type="evidence" value="ECO:0007669"/>
    <property type="project" value="UniProtKB-KW"/>
</dbReference>
<protein>
    <submittedName>
        <fullName evidence="2">Uma2 family endonuclease</fullName>
    </submittedName>
</protein>
<keyword evidence="2" id="KW-0255">Endonuclease</keyword>
<dbReference type="Proteomes" id="UP001199816">
    <property type="component" value="Unassembled WGS sequence"/>
</dbReference>
<reference evidence="2 3" key="1">
    <citation type="submission" date="2021-11" db="EMBL/GenBank/DDBJ databases">
        <title>Genomic of Niabella pedocola.</title>
        <authorList>
            <person name="Wu T."/>
        </authorList>
    </citation>
    <scope>NUCLEOTIDE SEQUENCE [LARGE SCALE GENOMIC DNA]</scope>
    <source>
        <strain evidence="2 3">JCM 31011</strain>
    </source>
</reference>
<dbReference type="InterPro" id="IPR012296">
    <property type="entry name" value="Nuclease_put_TT1808"/>
</dbReference>
<keyword evidence="2" id="KW-0540">Nuclease</keyword>